<keyword evidence="2" id="KW-1185">Reference proteome</keyword>
<accession>A0ABU0R0L2</accession>
<dbReference type="EMBL" id="JAUSYP010000001">
    <property type="protein sequence ID" value="MDQ0753198.1"/>
    <property type="molecule type" value="Genomic_DNA"/>
</dbReference>
<evidence type="ECO:0000313" key="2">
    <source>
        <dbReference type="Proteomes" id="UP001232755"/>
    </source>
</evidence>
<evidence type="ECO:0000313" key="1">
    <source>
        <dbReference type="EMBL" id="MDQ0753198.1"/>
    </source>
</evidence>
<comment type="caution">
    <text evidence="1">The sequence shown here is derived from an EMBL/GenBank/DDBJ whole genome shotgun (WGS) entry which is preliminary data.</text>
</comment>
<dbReference type="Proteomes" id="UP001232755">
    <property type="component" value="Unassembled WGS sequence"/>
</dbReference>
<sequence length="59" mass="5598">MSKLTRLSGLSGLKAVVTGGASGIGLSYLASPAAASVTGIALAVDGGMQGLRLRPAVGA</sequence>
<proteinExistence type="predicted"/>
<organism evidence="1 2">
    <name type="scientific">Streptomyces africanus</name>
    <dbReference type="NCBI Taxonomy" id="231024"/>
    <lineage>
        <taxon>Bacteria</taxon>
        <taxon>Bacillati</taxon>
        <taxon>Actinomycetota</taxon>
        <taxon>Actinomycetes</taxon>
        <taxon>Kitasatosporales</taxon>
        <taxon>Streptomycetaceae</taxon>
        <taxon>Streptomyces</taxon>
    </lineage>
</organism>
<name>A0ABU0R0L2_9ACTN</name>
<gene>
    <name evidence="1" type="ORF">QF034_007429</name>
</gene>
<protein>
    <submittedName>
        <fullName evidence="1">NAD(P)-dependent dehydrogenase (Short-subunit alcohol dehydrogenase family)</fullName>
    </submittedName>
</protein>
<reference evidence="1 2" key="1">
    <citation type="submission" date="2023-07" db="EMBL/GenBank/DDBJ databases">
        <title>Comparative genomics of wheat-associated soil bacteria to identify genetic determinants of phenazine resistance.</title>
        <authorList>
            <person name="Mouncey N."/>
        </authorList>
    </citation>
    <scope>NUCLEOTIDE SEQUENCE [LARGE SCALE GENOMIC DNA]</scope>
    <source>
        <strain evidence="1 2">B3I12</strain>
    </source>
</reference>